<feature type="compositionally biased region" description="Low complexity" evidence="1">
    <location>
        <begin position="213"/>
        <end position="240"/>
    </location>
</feature>
<evidence type="ECO:0000256" key="1">
    <source>
        <dbReference type="SAM" id="MobiDB-lite"/>
    </source>
</evidence>
<dbReference type="GeneID" id="37080050"/>
<dbReference type="OrthoDB" id="4369211at2759"/>
<feature type="compositionally biased region" description="Acidic residues" evidence="1">
    <location>
        <begin position="262"/>
        <end position="292"/>
    </location>
</feature>
<dbReference type="Proteomes" id="UP000248349">
    <property type="component" value="Unassembled WGS sequence"/>
</dbReference>
<feature type="region of interest" description="Disordered" evidence="1">
    <location>
        <begin position="1"/>
        <end position="29"/>
    </location>
</feature>
<organism evidence="2 3">
    <name type="scientific">Aspergillus saccharolyticus JOP 1030-1</name>
    <dbReference type="NCBI Taxonomy" id="1450539"/>
    <lineage>
        <taxon>Eukaryota</taxon>
        <taxon>Fungi</taxon>
        <taxon>Dikarya</taxon>
        <taxon>Ascomycota</taxon>
        <taxon>Pezizomycotina</taxon>
        <taxon>Eurotiomycetes</taxon>
        <taxon>Eurotiomycetidae</taxon>
        <taxon>Eurotiales</taxon>
        <taxon>Aspergillaceae</taxon>
        <taxon>Aspergillus</taxon>
        <taxon>Aspergillus subgen. Circumdati</taxon>
    </lineage>
</organism>
<evidence type="ECO:0000313" key="2">
    <source>
        <dbReference type="EMBL" id="PYH40991.1"/>
    </source>
</evidence>
<dbReference type="AlphaFoldDB" id="A0A318Z114"/>
<feature type="compositionally biased region" description="Polar residues" evidence="1">
    <location>
        <begin position="535"/>
        <end position="545"/>
    </location>
</feature>
<proteinExistence type="predicted"/>
<gene>
    <name evidence="2" type="ORF">BP01DRAFT_408517</name>
</gene>
<keyword evidence="3" id="KW-1185">Reference proteome</keyword>
<protein>
    <submittedName>
        <fullName evidence="2">Uncharacterized protein</fullName>
    </submittedName>
</protein>
<name>A0A318Z114_9EURO</name>
<dbReference type="RefSeq" id="XP_025426973.1">
    <property type="nucleotide sequence ID" value="XM_025578821.1"/>
</dbReference>
<feature type="region of interest" description="Disordered" evidence="1">
    <location>
        <begin position="511"/>
        <end position="570"/>
    </location>
</feature>
<feature type="compositionally biased region" description="Low complexity" evidence="1">
    <location>
        <begin position="1"/>
        <end position="19"/>
    </location>
</feature>
<sequence>MNPKVTNNTGAGTGANDNTQSENPNPTVSAFEFPDGSTKVMRIPHANRYSDEWRNLLDNRDAEEVDHLVKKAFEEHDLAACYTILTEINNAIIKKNIEIGIPRDHRKYGVIEDQQFYVKQLHELDAKLREGEDPKKALNEINENVRSFNNKEGLPPNWQFKPSSCDPIVQELQLNKETINFPKQEKDDDSNDEDFSEIQMQVDKDVTSVAQPSGKSSGSSSKDSSSKGSSSKGSSSKNGGSKAGGSKGKNPINKGKKKQEFLQDEAELQDDDELQNDDEMQNEDEDSSDDFDELLRNSGANQKTYNLEDNVEDIDELVLRAEQQWVLHENFNVVCWWKKGTGAQIIVRYGTDPYIYRIRAGRSHHWDSKKCPQVIGSNAGENVTNTPNGNVILTSRGDCKKYEDIPEGFNYTWKYTRKDVQGILGVAWKVPDDDEDIDTHDALCLIIPEKGVCYPQTRVLVKWKDGIVTVEDRATIRRITEKRPIDGDMVIYWKAKQSEIRFRKEEGLPYENLLNGEPTPAAEPEPMDSGIRVPQPSSRANTVFPTPTPQRPRRDVKATPVPVNQQPDSQEDVMSLLLKLQQQIAEIKLDRVQSHPPAYSPPPAYAGHSVKSTRRTPGRKFKGMHN</sequence>
<feature type="region of interest" description="Disordered" evidence="1">
    <location>
        <begin position="203"/>
        <end position="301"/>
    </location>
</feature>
<feature type="compositionally biased region" description="Basic residues" evidence="1">
    <location>
        <begin position="611"/>
        <end position="626"/>
    </location>
</feature>
<evidence type="ECO:0000313" key="3">
    <source>
        <dbReference type="Proteomes" id="UP000248349"/>
    </source>
</evidence>
<dbReference type="EMBL" id="KZ821271">
    <property type="protein sequence ID" value="PYH40991.1"/>
    <property type="molecule type" value="Genomic_DNA"/>
</dbReference>
<feature type="region of interest" description="Disordered" evidence="1">
    <location>
        <begin position="593"/>
        <end position="626"/>
    </location>
</feature>
<reference evidence="2 3" key="1">
    <citation type="submission" date="2016-12" db="EMBL/GenBank/DDBJ databases">
        <title>The genomes of Aspergillus section Nigri reveals drivers in fungal speciation.</title>
        <authorList>
            <consortium name="DOE Joint Genome Institute"/>
            <person name="Vesth T.C."/>
            <person name="Nybo J."/>
            <person name="Theobald S."/>
            <person name="Brandl J."/>
            <person name="Frisvad J.C."/>
            <person name="Nielsen K.F."/>
            <person name="Lyhne E.K."/>
            <person name="Kogle M.E."/>
            <person name="Kuo A."/>
            <person name="Riley R."/>
            <person name="Clum A."/>
            <person name="Nolan M."/>
            <person name="Lipzen A."/>
            <person name="Salamov A."/>
            <person name="Henrissat B."/>
            <person name="Wiebenga A."/>
            <person name="De Vries R.P."/>
            <person name="Grigoriev I.V."/>
            <person name="Mortensen U.H."/>
            <person name="Andersen M.R."/>
            <person name="Baker S.E."/>
        </authorList>
    </citation>
    <scope>NUCLEOTIDE SEQUENCE [LARGE SCALE GENOMIC DNA]</scope>
    <source>
        <strain evidence="2 3">JOP 1030-1</strain>
    </source>
</reference>
<accession>A0A318Z114</accession>